<dbReference type="AlphaFoldDB" id="A0A087TZ64"/>
<gene>
    <name evidence="1" type="ORF">X975_24702</name>
</gene>
<evidence type="ECO:0008006" key="3">
    <source>
        <dbReference type="Google" id="ProtNLM"/>
    </source>
</evidence>
<name>A0A087TZ64_STEMI</name>
<dbReference type="EMBL" id="KK117410">
    <property type="protein sequence ID" value="KFM70403.1"/>
    <property type="molecule type" value="Genomic_DNA"/>
</dbReference>
<organism evidence="1 2">
    <name type="scientific">Stegodyphus mimosarum</name>
    <name type="common">African social velvet spider</name>
    <dbReference type="NCBI Taxonomy" id="407821"/>
    <lineage>
        <taxon>Eukaryota</taxon>
        <taxon>Metazoa</taxon>
        <taxon>Ecdysozoa</taxon>
        <taxon>Arthropoda</taxon>
        <taxon>Chelicerata</taxon>
        <taxon>Arachnida</taxon>
        <taxon>Araneae</taxon>
        <taxon>Araneomorphae</taxon>
        <taxon>Entelegynae</taxon>
        <taxon>Eresoidea</taxon>
        <taxon>Eresidae</taxon>
        <taxon>Stegodyphus</taxon>
    </lineage>
</organism>
<evidence type="ECO:0000313" key="2">
    <source>
        <dbReference type="Proteomes" id="UP000054359"/>
    </source>
</evidence>
<proteinExistence type="predicted"/>
<evidence type="ECO:0000313" key="1">
    <source>
        <dbReference type="EMBL" id="KFM70403.1"/>
    </source>
</evidence>
<protein>
    <recommendedName>
        <fullName evidence="3">SWIM-type domain-containing protein</fullName>
    </recommendedName>
</protein>
<accession>A0A087TZ64</accession>
<dbReference type="OrthoDB" id="6777076at2759"/>
<feature type="non-terminal residue" evidence="1">
    <location>
        <position position="135"/>
    </location>
</feature>
<sequence length="135" mass="15362">MECKSCIHNYICTCIDSSIKWNMCKHIHLICRVKSMNTENNSEEVILQNDDDPTLHMHVAYQNKESDSLVFELSKNDSPVSNLNLSLKKEKLKQKITRIIDSISSDSQFEAVERLISPIEPTLNAITSTNCSLMS</sequence>
<dbReference type="Proteomes" id="UP000054359">
    <property type="component" value="Unassembled WGS sequence"/>
</dbReference>
<keyword evidence="2" id="KW-1185">Reference proteome</keyword>
<dbReference type="STRING" id="407821.A0A087TZ64"/>
<reference evidence="1 2" key="1">
    <citation type="submission" date="2013-11" db="EMBL/GenBank/DDBJ databases">
        <title>Genome sequencing of Stegodyphus mimosarum.</title>
        <authorList>
            <person name="Bechsgaard J."/>
        </authorList>
    </citation>
    <scope>NUCLEOTIDE SEQUENCE [LARGE SCALE GENOMIC DNA]</scope>
</reference>